<keyword evidence="5" id="KW-1185">Reference proteome</keyword>
<comment type="caution">
    <text evidence="4">The sequence shown here is derived from an EMBL/GenBank/DDBJ whole genome shotgun (WGS) entry which is preliminary data.</text>
</comment>
<name>S9VG30_9TRYP</name>
<dbReference type="OrthoDB" id="185373at2759"/>
<keyword evidence="1" id="KW-0677">Repeat</keyword>
<dbReference type="AlphaFoldDB" id="S9VG30"/>
<evidence type="ECO:0008006" key="6">
    <source>
        <dbReference type="Google" id="ProtNLM"/>
    </source>
</evidence>
<dbReference type="PROSITE" id="PS51375">
    <property type="entry name" value="PPR"/>
    <property type="match status" value="2"/>
</dbReference>
<dbReference type="Proteomes" id="UP000015354">
    <property type="component" value="Unassembled WGS sequence"/>
</dbReference>
<dbReference type="Gene3D" id="1.25.40.10">
    <property type="entry name" value="Tetratricopeptide repeat domain"/>
    <property type="match status" value="4"/>
</dbReference>
<gene>
    <name evidence="4" type="ORF">STCU_08355</name>
</gene>
<sequence length="840" mass="95678">MMPTPEKKKPAEVYITRPDGTEHRIVRTAKNSNFTVQKGPKTFEDEDTRVVAECAPYTASFNNLLRENRPQENPQRLVNLIHTRMHKEAIPLSTETYNLLMKRLVRFTDDTVFSLYEELKTEGTKKGSSVRPDLETYRILFRACERGALYYRAFHFYQQMREIFGIVPDTYMYNVLLGFCTAVHDVAQATFFVEEMKEIGVVRDSNTYNCFMSCLVDAAPYEETLKTFREMTDSHVPPTVRTYNTVLKAACGNNDYDRGFQIFEEMKKMGQVPNVVSYNMLLCLCEQRLDYVMGQNKYAKLIRTQEQKMQGKSSLVELTMVLLYEMEKMGVRPNTFSYNRILSVLYACSNYKLFGVFDKMVADADAPRNKALFGHTTKMPVGGPVSMDYVLRQEEESEYSANRSIKDDGIDVVFNTTNPQDPCSISGVGVLVNKETFILMLRACLEMGYIERCKRLAGKDMKARGVVLDREVAFVLWDVCAALKDEAWADAVLAECKERNVRVDTVLYNKYLGVLAAVGSPRLLPFFSDMQVGIHVSAGKPDTTTYNTIVRGHMVLGQEDEAFTLIQSMFQPYSPVKPDEESYCLLIDLCERKKDAEVPTDTLKQLLTRPPQRKVEESEDSAGADGKAVDTSGGAGLEAGETIPLRVCHRLLRLYVTFKDARIVEWFKHMKAVRKQDRRGDKRGAAAQPETVSVDGERYPAADAETYSIVMRYYLTCKQYDHVKRLFEEIKTSNTLDLMCESYEVMLDMFHELNDLKSGKSLFDDACMCNMRFNLFMYNKLLDIALHGQDERYLVVILQDMKTNGVALADSSLAILLATELGRHVLSEAIKNDLIVMTPV</sequence>
<reference evidence="4 5" key="1">
    <citation type="journal article" date="2013" name="PLoS ONE">
        <title>Predicting the Proteins of Angomonas deanei, Strigomonas culicis and Their Respective Endosymbionts Reveals New Aspects of the Trypanosomatidae Family.</title>
        <authorList>
            <person name="Motta M.C."/>
            <person name="Martins A.C."/>
            <person name="de Souza S.S."/>
            <person name="Catta-Preta C.M."/>
            <person name="Silva R."/>
            <person name="Klein C.C."/>
            <person name="de Almeida L.G."/>
            <person name="de Lima Cunha O."/>
            <person name="Ciapina L.P."/>
            <person name="Brocchi M."/>
            <person name="Colabardini A.C."/>
            <person name="de Araujo Lima B."/>
            <person name="Machado C.R."/>
            <person name="de Almeida Soares C.M."/>
            <person name="Probst C.M."/>
            <person name="de Menezes C.B."/>
            <person name="Thompson C.E."/>
            <person name="Bartholomeu D.C."/>
            <person name="Gradia D.F."/>
            <person name="Pavoni D.P."/>
            <person name="Grisard E.C."/>
            <person name="Fantinatti-Garboggini F."/>
            <person name="Marchini F.K."/>
            <person name="Rodrigues-Luiz G.F."/>
            <person name="Wagner G."/>
            <person name="Goldman G.H."/>
            <person name="Fietto J.L."/>
            <person name="Elias M.C."/>
            <person name="Goldman M.H."/>
            <person name="Sagot M.F."/>
            <person name="Pereira M."/>
            <person name="Stoco P.H."/>
            <person name="de Mendonca-Neto R.P."/>
            <person name="Teixeira S.M."/>
            <person name="Maciel T.E."/>
            <person name="de Oliveira Mendes T.A."/>
            <person name="Urmenyi T.P."/>
            <person name="de Souza W."/>
            <person name="Schenkman S."/>
            <person name="de Vasconcelos A.T."/>
        </authorList>
    </citation>
    <scope>NUCLEOTIDE SEQUENCE [LARGE SCALE GENOMIC DNA]</scope>
</reference>
<accession>S9VG30</accession>
<dbReference type="PANTHER" id="PTHR47447:SF17">
    <property type="entry name" value="OS12G0638900 PROTEIN"/>
    <property type="match status" value="1"/>
</dbReference>
<feature type="repeat" description="PPR" evidence="2">
    <location>
        <begin position="204"/>
        <end position="238"/>
    </location>
</feature>
<organism evidence="4 5">
    <name type="scientific">Strigomonas culicis</name>
    <dbReference type="NCBI Taxonomy" id="28005"/>
    <lineage>
        <taxon>Eukaryota</taxon>
        <taxon>Discoba</taxon>
        <taxon>Euglenozoa</taxon>
        <taxon>Kinetoplastea</taxon>
        <taxon>Metakinetoplastina</taxon>
        <taxon>Trypanosomatida</taxon>
        <taxon>Trypanosomatidae</taxon>
        <taxon>Strigomonadinae</taxon>
        <taxon>Strigomonas</taxon>
    </lineage>
</organism>
<dbReference type="NCBIfam" id="TIGR00756">
    <property type="entry name" value="PPR"/>
    <property type="match status" value="2"/>
</dbReference>
<evidence type="ECO:0000256" key="3">
    <source>
        <dbReference type="SAM" id="MobiDB-lite"/>
    </source>
</evidence>
<proteinExistence type="predicted"/>
<evidence type="ECO:0000256" key="1">
    <source>
        <dbReference type="ARBA" id="ARBA00022737"/>
    </source>
</evidence>
<feature type="repeat" description="PPR" evidence="2">
    <location>
        <begin position="239"/>
        <end position="273"/>
    </location>
</feature>
<dbReference type="EMBL" id="ATMH01008355">
    <property type="protein sequence ID" value="EPY22085.1"/>
    <property type="molecule type" value="Genomic_DNA"/>
</dbReference>
<feature type="region of interest" description="Disordered" evidence="3">
    <location>
        <begin position="608"/>
        <end position="635"/>
    </location>
</feature>
<dbReference type="Pfam" id="PF01535">
    <property type="entry name" value="PPR"/>
    <property type="match status" value="1"/>
</dbReference>
<evidence type="ECO:0000313" key="5">
    <source>
        <dbReference type="Proteomes" id="UP000015354"/>
    </source>
</evidence>
<dbReference type="Pfam" id="PF13812">
    <property type="entry name" value="PPR_3"/>
    <property type="match status" value="1"/>
</dbReference>
<dbReference type="Pfam" id="PF13041">
    <property type="entry name" value="PPR_2"/>
    <property type="match status" value="1"/>
</dbReference>
<dbReference type="InterPro" id="IPR002885">
    <property type="entry name" value="PPR_rpt"/>
</dbReference>
<dbReference type="InterPro" id="IPR011990">
    <property type="entry name" value="TPR-like_helical_dom_sf"/>
</dbReference>
<dbReference type="PANTHER" id="PTHR47447">
    <property type="entry name" value="OS03G0856100 PROTEIN"/>
    <property type="match status" value="1"/>
</dbReference>
<evidence type="ECO:0000313" key="4">
    <source>
        <dbReference type="EMBL" id="EPY22085.1"/>
    </source>
</evidence>
<protein>
    <recommendedName>
        <fullName evidence="6">Pentacotripeptide-repeat region of PRORP domain-containing protein</fullName>
    </recommendedName>
</protein>
<evidence type="ECO:0000256" key="2">
    <source>
        <dbReference type="PROSITE-ProRule" id="PRU00708"/>
    </source>
</evidence>